<accession>A0ABV2AX04</accession>
<dbReference type="EMBL" id="APND01000001">
    <property type="protein sequence ID" value="MES1927792.1"/>
    <property type="molecule type" value="Genomic_DNA"/>
</dbReference>
<feature type="binding site" evidence="5">
    <location>
        <position position="76"/>
    </location>
    <ligand>
        <name>S-adenosyl-L-methionine</name>
        <dbReference type="ChEBI" id="CHEBI:59789"/>
    </ligand>
</feature>
<keyword evidence="3 5" id="KW-0831">Ubiquinone biosynthesis</keyword>
<dbReference type="NCBIfam" id="TIGR01983">
    <property type="entry name" value="UbiG"/>
    <property type="match status" value="1"/>
</dbReference>
<keyword evidence="2 5" id="KW-0808">Transferase</keyword>
<dbReference type="Gene3D" id="3.40.50.150">
    <property type="entry name" value="Vaccinia Virus protein VP39"/>
    <property type="match status" value="1"/>
</dbReference>
<proteinExistence type="inferred from homology"/>
<dbReference type="HAMAP" id="MF_00472">
    <property type="entry name" value="UbiG"/>
    <property type="match status" value="1"/>
</dbReference>
<dbReference type="Pfam" id="PF13489">
    <property type="entry name" value="Methyltransf_23"/>
    <property type="match status" value="1"/>
</dbReference>
<gene>
    <name evidence="5" type="primary">ubiG</name>
    <name evidence="6" type="ORF">SADO_01010</name>
</gene>
<evidence type="ECO:0000256" key="1">
    <source>
        <dbReference type="ARBA" id="ARBA00022603"/>
    </source>
</evidence>
<name>A0ABV2AX04_9GAMM</name>
<protein>
    <recommendedName>
        <fullName evidence="5">Ubiquinone biosynthesis O-methyltransferase</fullName>
    </recommendedName>
    <alternativeName>
        <fullName evidence="5">2-polyprenyl-6-hydroxyphenol methylase</fullName>
        <ecNumber evidence="5">2.1.1.222</ecNumber>
    </alternativeName>
    <alternativeName>
        <fullName evidence="5">3-demethylubiquinone 3-O-methyltransferase</fullName>
        <ecNumber evidence="5">2.1.1.64</ecNumber>
    </alternativeName>
</protein>
<sequence length="236" mass="25899">MTSDQNAELAKFGRLAEQWWDESGEMRPLHDINPLRTDFIDRRATLAGKRVLDVGCGAGILSEALARRGAQVTGLDLSPELIEAAKAHAQASDLSIDYRCVSSRDLAREMAGAFDIVICYEMLEHVDTPAYVVDDCAMLTAPGGDLFFSTINRSAKSWLLAIGGAEYVLGLLPRGTHEYAKLIRPSELGTWCRHAGLDIAEIAGMRYNPLTRRAALEQRPDVNYFLHATKPAAGRP</sequence>
<feature type="binding site" evidence="5">
    <location>
        <position position="36"/>
    </location>
    <ligand>
        <name>S-adenosyl-L-methionine</name>
        <dbReference type="ChEBI" id="CHEBI:59789"/>
    </ligand>
</feature>
<dbReference type="EC" id="2.1.1.64" evidence="5"/>
<reference evidence="6 7" key="1">
    <citation type="submission" date="2013-03" db="EMBL/GenBank/DDBJ databases">
        <title>Salinisphaera dokdonensis CL-ES53 Genome Sequencing.</title>
        <authorList>
            <person name="Li C."/>
            <person name="Lai Q."/>
            <person name="Shao Z."/>
        </authorList>
    </citation>
    <scope>NUCLEOTIDE SEQUENCE [LARGE SCALE GENOMIC DNA]</scope>
    <source>
        <strain evidence="6 7">CL-ES53</strain>
    </source>
</reference>
<dbReference type="PANTHER" id="PTHR43464">
    <property type="entry name" value="METHYLTRANSFERASE"/>
    <property type="match status" value="1"/>
</dbReference>
<dbReference type="InterPro" id="IPR029063">
    <property type="entry name" value="SAM-dependent_MTases_sf"/>
</dbReference>
<comment type="catalytic activity">
    <reaction evidence="5">
        <text>a 3-(all-trans-polyprenyl)benzene-1,2-diol + S-adenosyl-L-methionine = a 2-methoxy-6-(all-trans-polyprenyl)phenol + S-adenosyl-L-homocysteine + H(+)</text>
        <dbReference type="Rhea" id="RHEA:31411"/>
        <dbReference type="Rhea" id="RHEA-COMP:9550"/>
        <dbReference type="Rhea" id="RHEA-COMP:9551"/>
        <dbReference type="ChEBI" id="CHEBI:15378"/>
        <dbReference type="ChEBI" id="CHEBI:57856"/>
        <dbReference type="ChEBI" id="CHEBI:59789"/>
        <dbReference type="ChEBI" id="CHEBI:62729"/>
        <dbReference type="ChEBI" id="CHEBI:62731"/>
        <dbReference type="EC" id="2.1.1.222"/>
    </reaction>
</comment>
<feature type="binding site" evidence="5">
    <location>
        <position position="120"/>
    </location>
    <ligand>
        <name>S-adenosyl-L-methionine</name>
        <dbReference type="ChEBI" id="CHEBI:59789"/>
    </ligand>
</feature>
<evidence type="ECO:0000313" key="7">
    <source>
        <dbReference type="Proteomes" id="UP001460888"/>
    </source>
</evidence>
<comment type="caution">
    <text evidence="6">The sequence shown here is derived from an EMBL/GenBank/DDBJ whole genome shotgun (WGS) entry which is preliminary data.</text>
</comment>
<comment type="catalytic activity">
    <reaction evidence="5">
        <text>a 3-demethylubiquinol + S-adenosyl-L-methionine = a ubiquinol + S-adenosyl-L-homocysteine + H(+)</text>
        <dbReference type="Rhea" id="RHEA:44380"/>
        <dbReference type="Rhea" id="RHEA-COMP:9566"/>
        <dbReference type="Rhea" id="RHEA-COMP:10914"/>
        <dbReference type="ChEBI" id="CHEBI:15378"/>
        <dbReference type="ChEBI" id="CHEBI:17976"/>
        <dbReference type="ChEBI" id="CHEBI:57856"/>
        <dbReference type="ChEBI" id="CHEBI:59789"/>
        <dbReference type="ChEBI" id="CHEBI:84422"/>
        <dbReference type="EC" id="2.1.1.64"/>
    </reaction>
</comment>
<keyword evidence="1 5" id="KW-0489">Methyltransferase</keyword>
<comment type="similarity">
    <text evidence="5">Belongs to the methyltransferase superfamily. UbiG/COQ3 family.</text>
</comment>
<organism evidence="6 7">
    <name type="scientific">Salinisphaera dokdonensis CL-ES53</name>
    <dbReference type="NCBI Taxonomy" id="1304272"/>
    <lineage>
        <taxon>Bacteria</taxon>
        <taxon>Pseudomonadati</taxon>
        <taxon>Pseudomonadota</taxon>
        <taxon>Gammaproteobacteria</taxon>
        <taxon>Salinisphaerales</taxon>
        <taxon>Salinisphaeraceae</taxon>
        <taxon>Salinisphaera</taxon>
    </lineage>
</organism>
<dbReference type="PANTHER" id="PTHR43464:SF19">
    <property type="entry name" value="UBIQUINONE BIOSYNTHESIS O-METHYLTRANSFERASE, MITOCHONDRIAL"/>
    <property type="match status" value="1"/>
</dbReference>
<evidence type="ECO:0000256" key="4">
    <source>
        <dbReference type="ARBA" id="ARBA00022691"/>
    </source>
</evidence>
<keyword evidence="4 5" id="KW-0949">S-adenosyl-L-methionine</keyword>
<evidence type="ECO:0000313" key="6">
    <source>
        <dbReference type="EMBL" id="MES1927792.1"/>
    </source>
</evidence>
<dbReference type="SUPFAM" id="SSF53335">
    <property type="entry name" value="S-adenosyl-L-methionine-dependent methyltransferases"/>
    <property type="match status" value="1"/>
</dbReference>
<feature type="binding site" evidence="5">
    <location>
        <position position="55"/>
    </location>
    <ligand>
        <name>S-adenosyl-L-methionine</name>
        <dbReference type="ChEBI" id="CHEBI:59789"/>
    </ligand>
</feature>
<evidence type="ECO:0000256" key="2">
    <source>
        <dbReference type="ARBA" id="ARBA00022679"/>
    </source>
</evidence>
<comment type="pathway">
    <text evidence="5">Cofactor biosynthesis; ubiquinone biosynthesis.</text>
</comment>
<dbReference type="EC" id="2.1.1.222" evidence="5"/>
<comment type="function">
    <text evidence="5">O-methyltransferase that catalyzes the 2 O-methylation steps in the ubiquinone biosynthetic pathway.</text>
</comment>
<dbReference type="RefSeq" id="WP_353108484.1">
    <property type="nucleotide sequence ID" value="NZ_APND01000001.1"/>
</dbReference>
<keyword evidence="7" id="KW-1185">Reference proteome</keyword>
<dbReference type="InterPro" id="IPR010233">
    <property type="entry name" value="UbiG_MeTrfase"/>
</dbReference>
<dbReference type="Proteomes" id="UP001460888">
    <property type="component" value="Unassembled WGS sequence"/>
</dbReference>
<evidence type="ECO:0000256" key="3">
    <source>
        <dbReference type="ARBA" id="ARBA00022688"/>
    </source>
</evidence>
<dbReference type="CDD" id="cd02440">
    <property type="entry name" value="AdoMet_MTases"/>
    <property type="match status" value="1"/>
</dbReference>
<evidence type="ECO:0000256" key="5">
    <source>
        <dbReference type="HAMAP-Rule" id="MF_00472"/>
    </source>
</evidence>